<proteinExistence type="inferred from homology"/>
<comment type="similarity">
    <text evidence="2">Belongs to the MnmA/TRMU family.</text>
</comment>
<dbReference type="Proteomes" id="UP000232875">
    <property type="component" value="Unassembled WGS sequence"/>
</dbReference>
<dbReference type="PANTHER" id="PTHR11933:SF5">
    <property type="entry name" value="MITOCHONDRIAL TRNA-SPECIFIC 2-THIOURIDYLASE 1"/>
    <property type="match status" value="1"/>
</dbReference>
<dbReference type="InterPro" id="IPR046885">
    <property type="entry name" value="MnmA-like_C"/>
</dbReference>
<feature type="domain" description="tRNA-specific 2-thiouridylase MnmA-like C-terminal" evidence="5">
    <location>
        <begin position="232"/>
        <end position="303"/>
    </location>
</feature>
<dbReference type="Pfam" id="PF20258">
    <property type="entry name" value="tRNA_Me_trans_C"/>
    <property type="match status" value="1"/>
</dbReference>
<dbReference type="InterPro" id="IPR004506">
    <property type="entry name" value="MnmA-like"/>
</dbReference>
<dbReference type="EMBL" id="KZ454994">
    <property type="protein sequence ID" value="PKI82562.1"/>
    <property type="molecule type" value="Genomic_DNA"/>
</dbReference>
<comment type="function">
    <text evidence="1">Catalyzes the 2-thiolation of uridine at the wobble position (U34) of mitochondrial tRNA(Lys), tRNA(Glu) and tRNA(Gln). Required for the formation of 5-taurinomethyl-2-thiouridine (tm5s2U) of mitochondrial tRNA(Lys), tRNA(Glu), and tRNA(Gln) at the wobble position. ATP is required to activate the C2 atom of the wobble base.</text>
</comment>
<dbReference type="EC" id="2.8.1.14" evidence="3"/>
<dbReference type="Pfam" id="PF03054">
    <property type="entry name" value="tRNA_Me_trans"/>
    <property type="match status" value="1"/>
</dbReference>
<dbReference type="GO" id="GO:0005739">
    <property type="term" value="C:mitochondrion"/>
    <property type="evidence" value="ECO:0007669"/>
    <property type="project" value="TreeGrafter"/>
</dbReference>
<evidence type="ECO:0000256" key="2">
    <source>
        <dbReference type="ARBA" id="ARBA00006191"/>
    </source>
</evidence>
<evidence type="ECO:0000256" key="3">
    <source>
        <dbReference type="ARBA" id="ARBA00011953"/>
    </source>
</evidence>
<dbReference type="PANTHER" id="PTHR11933">
    <property type="entry name" value="TRNA 5-METHYLAMINOMETHYL-2-THIOURIDYLATE -METHYLTRANSFERASE"/>
    <property type="match status" value="1"/>
</dbReference>
<evidence type="ECO:0000256" key="4">
    <source>
        <dbReference type="ARBA" id="ARBA00049564"/>
    </source>
</evidence>
<dbReference type="STRING" id="2020962.A0A2N1J7X5"/>
<sequence length="310" mass="33904">MTRVPQCLRRFSTRVRRGDTVTLAMSGGVDSSVAAALLAREDVDLRAVYMRNWSSLDESGAMQPGSGGAMGCAWQEEWNDVQNVCKHLGNIPVELVDLSREYWHDVFAPALAQWSDGATPNPDVACNRSIKFGTLMERMRIGPNAWLATGHYARIAWRADAEMHSSAYIRRALDASKDQSYYLSSVPSERVAQRARVSGCKERYFVARKHLDTNAITVVPRATHPMLQCSALETEPFVWAASAPSLPCALQAQVRYRQAAETCKVYAAGHGVRVEFATPVLAVAPGQVVALYDGDLCLGSGVIGRVDTLA</sequence>
<gene>
    <name evidence="6" type="ORF">MVES_003373</name>
</gene>
<dbReference type="CDD" id="cd01998">
    <property type="entry name" value="MnmA_TRMU-like"/>
    <property type="match status" value="1"/>
</dbReference>
<organism evidence="6 7">
    <name type="scientific">Malassezia vespertilionis</name>
    <dbReference type="NCBI Taxonomy" id="2020962"/>
    <lineage>
        <taxon>Eukaryota</taxon>
        <taxon>Fungi</taxon>
        <taxon>Dikarya</taxon>
        <taxon>Basidiomycota</taxon>
        <taxon>Ustilaginomycotina</taxon>
        <taxon>Malasseziomycetes</taxon>
        <taxon>Malasseziales</taxon>
        <taxon>Malasseziaceae</taxon>
        <taxon>Malassezia</taxon>
    </lineage>
</organism>
<dbReference type="InterPro" id="IPR014729">
    <property type="entry name" value="Rossmann-like_a/b/a_fold"/>
</dbReference>
<dbReference type="GO" id="GO:0016740">
    <property type="term" value="F:transferase activity"/>
    <property type="evidence" value="ECO:0007669"/>
    <property type="project" value="InterPro"/>
</dbReference>
<dbReference type="GO" id="GO:0002143">
    <property type="term" value="P:tRNA wobble position uridine thiolation"/>
    <property type="evidence" value="ECO:0007669"/>
    <property type="project" value="TreeGrafter"/>
</dbReference>
<evidence type="ECO:0000313" key="7">
    <source>
        <dbReference type="Proteomes" id="UP000232875"/>
    </source>
</evidence>
<name>A0A2N1J7X5_9BASI</name>
<evidence type="ECO:0000313" key="6">
    <source>
        <dbReference type="EMBL" id="PKI82562.1"/>
    </source>
</evidence>
<dbReference type="Gene3D" id="3.40.50.620">
    <property type="entry name" value="HUPs"/>
    <property type="match status" value="1"/>
</dbReference>
<dbReference type="Gene3D" id="2.40.30.10">
    <property type="entry name" value="Translation factors"/>
    <property type="match status" value="1"/>
</dbReference>
<dbReference type="SUPFAM" id="SSF52402">
    <property type="entry name" value="Adenine nucleotide alpha hydrolases-like"/>
    <property type="match status" value="1"/>
</dbReference>
<dbReference type="AlphaFoldDB" id="A0A2N1J7X5"/>
<evidence type="ECO:0000256" key="1">
    <source>
        <dbReference type="ARBA" id="ARBA00003986"/>
    </source>
</evidence>
<accession>A0A2N1J7X5</accession>
<reference evidence="6 7" key="1">
    <citation type="submission" date="2017-10" db="EMBL/GenBank/DDBJ databases">
        <title>A novel species of cold-tolerant Malassezia isolated from bats.</title>
        <authorList>
            <person name="Lorch J.M."/>
            <person name="Palmer J.M."/>
            <person name="Vanderwolf K.J."/>
            <person name="Schmidt K.Z."/>
            <person name="Verant M.L."/>
            <person name="Weller T.J."/>
            <person name="Blehert D.S."/>
        </authorList>
    </citation>
    <scope>NUCLEOTIDE SEQUENCE [LARGE SCALE GENOMIC DNA]</scope>
    <source>
        <strain evidence="6 7">NWHC:44797-103</strain>
    </source>
</reference>
<protein>
    <recommendedName>
        <fullName evidence="3">tRNA-5-taurinomethyluridine 2-sulfurtransferase</fullName>
        <ecNumber evidence="3">2.8.1.14</ecNumber>
    </recommendedName>
</protein>
<comment type="catalytic activity">
    <reaction evidence="4">
        <text>5-taurinomethyluridine(34) in tRNA + S-sulfanyl-L-cysteinyl-[protein] + AH2 + ATP = 5-taurinomethyl-2-thiouridine(34) in tRNA + L-cysteinyl-[protein] + A + AMP + diphosphate + H(+)</text>
        <dbReference type="Rhea" id="RHEA:47040"/>
        <dbReference type="Rhea" id="RHEA-COMP:10131"/>
        <dbReference type="Rhea" id="RHEA-COMP:11726"/>
        <dbReference type="Rhea" id="RHEA-COMP:11732"/>
        <dbReference type="Rhea" id="RHEA-COMP:11733"/>
        <dbReference type="ChEBI" id="CHEBI:13193"/>
        <dbReference type="ChEBI" id="CHEBI:15378"/>
        <dbReference type="ChEBI" id="CHEBI:17499"/>
        <dbReference type="ChEBI" id="CHEBI:29950"/>
        <dbReference type="ChEBI" id="CHEBI:30616"/>
        <dbReference type="ChEBI" id="CHEBI:33019"/>
        <dbReference type="ChEBI" id="CHEBI:61963"/>
        <dbReference type="ChEBI" id="CHEBI:87171"/>
        <dbReference type="ChEBI" id="CHEBI:87172"/>
        <dbReference type="ChEBI" id="CHEBI:456215"/>
        <dbReference type="EC" id="2.8.1.14"/>
    </reaction>
</comment>
<keyword evidence="7" id="KW-1185">Reference proteome</keyword>
<evidence type="ECO:0000259" key="5">
    <source>
        <dbReference type="Pfam" id="PF20258"/>
    </source>
</evidence>
<dbReference type="OrthoDB" id="3685at2759"/>